<evidence type="ECO:0000313" key="7">
    <source>
        <dbReference type="EMBL" id="PNM57166.1"/>
    </source>
</evidence>
<organism evidence="7 8">
    <name type="scientific">Vibrio mimicus</name>
    <dbReference type="NCBI Taxonomy" id="674"/>
    <lineage>
        <taxon>Bacteria</taxon>
        <taxon>Pseudomonadati</taxon>
        <taxon>Pseudomonadota</taxon>
        <taxon>Gammaproteobacteria</taxon>
        <taxon>Vibrionales</taxon>
        <taxon>Vibrionaceae</taxon>
        <taxon>Vibrio</taxon>
    </lineage>
</organism>
<name>A0A2J9V057_VIBMI</name>
<feature type="transmembrane region" description="Helical" evidence="6">
    <location>
        <begin position="298"/>
        <end position="320"/>
    </location>
</feature>
<dbReference type="OrthoDB" id="9788795at2"/>
<comment type="subcellular location">
    <subcellularLocation>
        <location evidence="1">Cell membrane</location>
        <topology evidence="1">Multi-pass membrane protein</topology>
    </subcellularLocation>
</comment>
<evidence type="ECO:0000256" key="3">
    <source>
        <dbReference type="ARBA" id="ARBA00022692"/>
    </source>
</evidence>
<keyword evidence="8" id="KW-1185">Reference proteome</keyword>
<dbReference type="AlphaFoldDB" id="A0A2J9V057"/>
<feature type="transmembrane region" description="Helical" evidence="6">
    <location>
        <begin position="122"/>
        <end position="148"/>
    </location>
</feature>
<reference evidence="7" key="1">
    <citation type="submission" date="2017-12" db="EMBL/GenBank/DDBJ databases">
        <title>FDA dAtabase for Regulatory Grade micrObial Sequences (FDA-ARGOS): Supporting development and validation of Infectious Disease Dx tests.</title>
        <authorList>
            <person name="Hoffmann M."/>
            <person name="Allard M."/>
            <person name="Evans P."/>
            <person name="Brown E."/>
            <person name="Tallon L.J."/>
            <person name="Sadzewicz L."/>
            <person name="Sengamalay N."/>
            <person name="Ott S."/>
            <person name="Godinez A."/>
            <person name="Nagaraj S."/>
            <person name="Vavikolanu K."/>
            <person name="Aluvathingal J."/>
            <person name="Nadendla S."/>
            <person name="Hobson J."/>
            <person name="Sichtig H."/>
        </authorList>
    </citation>
    <scope>NUCLEOTIDE SEQUENCE [LARGE SCALE GENOMIC DNA]</scope>
    <source>
        <strain evidence="7">FDAARGOS_113</strain>
    </source>
</reference>
<protein>
    <submittedName>
        <fullName evidence="7">UPF0104 family protein</fullName>
    </submittedName>
</protein>
<dbReference type="GO" id="GO:0005886">
    <property type="term" value="C:plasma membrane"/>
    <property type="evidence" value="ECO:0007669"/>
    <property type="project" value="UniProtKB-SubCell"/>
</dbReference>
<evidence type="ECO:0000313" key="8">
    <source>
        <dbReference type="Proteomes" id="UP000053748"/>
    </source>
</evidence>
<feature type="transmembrane region" description="Helical" evidence="6">
    <location>
        <begin position="12"/>
        <end position="29"/>
    </location>
</feature>
<evidence type="ECO:0000256" key="5">
    <source>
        <dbReference type="ARBA" id="ARBA00023136"/>
    </source>
</evidence>
<sequence length="331" mass="36034">MFSGKILRNRYFKILFKVFFSLFFVYFLLDAGSLDIYSISEVLDNPYALFSSLICLFLGIVISGVRWWVLLGVTENNISIKTVLSIQLMGSFFSSWLPGAAGGDAVKGILLYKLLDSRRSTALASIAIDRFFAVFGLFSIAICASVFLSSTVFHSEVFNFYNNLLIWGAGFGGGAIGIVLLSVWGIKRFSLHDYLPIAIRSYLSPLGLIVEYYKKAKLQILLSGLLSILASGVVVVGIVIFSMMYDYAPTPAVTAIAGVFGNISSVIPITPGGLGVGEAVFAKIAADLSGTFAPFATIYFTFRIGMLIANIPGMFITLLYSSTHHRNLNTN</sequence>
<keyword evidence="2" id="KW-1003">Cell membrane</keyword>
<dbReference type="EMBL" id="LOSJ02000002">
    <property type="protein sequence ID" value="PNM57166.1"/>
    <property type="molecule type" value="Genomic_DNA"/>
</dbReference>
<proteinExistence type="predicted"/>
<evidence type="ECO:0000256" key="1">
    <source>
        <dbReference type="ARBA" id="ARBA00004651"/>
    </source>
</evidence>
<keyword evidence="4 6" id="KW-1133">Transmembrane helix</keyword>
<dbReference type="Proteomes" id="UP000053748">
    <property type="component" value="Unassembled WGS sequence"/>
</dbReference>
<feature type="transmembrane region" description="Helical" evidence="6">
    <location>
        <begin position="49"/>
        <end position="71"/>
    </location>
</feature>
<dbReference type="PANTHER" id="PTHR40277:SF1">
    <property type="entry name" value="BLL5419 PROTEIN"/>
    <property type="match status" value="1"/>
</dbReference>
<dbReference type="RefSeq" id="WP_000490973.1">
    <property type="nucleotide sequence ID" value="NZ_CAWMSS010000001.1"/>
</dbReference>
<evidence type="ECO:0000256" key="4">
    <source>
        <dbReference type="ARBA" id="ARBA00022989"/>
    </source>
</evidence>
<feature type="transmembrane region" description="Helical" evidence="6">
    <location>
        <begin position="220"/>
        <end position="245"/>
    </location>
</feature>
<dbReference type="NCBIfam" id="TIGR00374">
    <property type="entry name" value="flippase-like domain"/>
    <property type="match status" value="1"/>
</dbReference>
<gene>
    <name evidence="7" type="ORF">AL544_014350</name>
</gene>
<keyword evidence="3 6" id="KW-0812">Transmembrane</keyword>
<dbReference type="PANTHER" id="PTHR40277">
    <property type="entry name" value="BLL5419 PROTEIN"/>
    <property type="match status" value="1"/>
</dbReference>
<feature type="transmembrane region" description="Helical" evidence="6">
    <location>
        <begin position="160"/>
        <end position="182"/>
    </location>
</feature>
<evidence type="ECO:0000256" key="2">
    <source>
        <dbReference type="ARBA" id="ARBA00022475"/>
    </source>
</evidence>
<evidence type="ECO:0000256" key="6">
    <source>
        <dbReference type="SAM" id="Phobius"/>
    </source>
</evidence>
<accession>A0A2J9V057</accession>
<comment type="caution">
    <text evidence="7">The sequence shown here is derived from an EMBL/GenBank/DDBJ whole genome shotgun (WGS) entry which is preliminary data.</text>
</comment>
<keyword evidence="5 6" id="KW-0472">Membrane</keyword>
<dbReference type="InterPro" id="IPR022791">
    <property type="entry name" value="L-PG_synthase/AglD"/>
</dbReference>
<dbReference type="Pfam" id="PF03706">
    <property type="entry name" value="LPG_synthase_TM"/>
    <property type="match status" value="1"/>
</dbReference>